<keyword evidence="1" id="KW-1133">Transmembrane helix</keyword>
<dbReference type="InterPro" id="IPR012020">
    <property type="entry name" value="ABHD4"/>
</dbReference>
<dbReference type="PIRSF" id="PIRSF005211">
    <property type="entry name" value="Ab_hydro_YheT"/>
    <property type="match status" value="1"/>
</dbReference>
<dbReference type="OrthoDB" id="247542at2759"/>
<evidence type="ECO:0000259" key="2">
    <source>
        <dbReference type="Pfam" id="PF12146"/>
    </source>
</evidence>
<comment type="caution">
    <text evidence="3">The sequence shown here is derived from an EMBL/GenBank/DDBJ whole genome shotgun (WGS) entry which is preliminary data.</text>
</comment>
<feature type="transmembrane region" description="Helical" evidence="1">
    <location>
        <begin position="12"/>
        <end position="29"/>
    </location>
</feature>
<keyword evidence="1" id="KW-0472">Membrane</keyword>
<keyword evidence="4" id="KW-1185">Reference proteome</keyword>
<reference evidence="3" key="2">
    <citation type="submission" date="2021-04" db="EMBL/GenBank/DDBJ databases">
        <title>Genome-wide patterns of bracovirus chromosomal integration into multiple host tissues during parasitism.</title>
        <authorList>
            <person name="Chebbi M.A.C."/>
        </authorList>
    </citation>
    <scope>NUCLEOTIDE SEQUENCE</scope>
    <source>
        <tissue evidence="3">Whole body</tissue>
    </source>
</reference>
<dbReference type="Pfam" id="PF12146">
    <property type="entry name" value="Hydrolase_4"/>
    <property type="match status" value="1"/>
</dbReference>
<dbReference type="GO" id="GO:0051792">
    <property type="term" value="P:medium-chain fatty acid biosynthetic process"/>
    <property type="evidence" value="ECO:0007669"/>
    <property type="project" value="TreeGrafter"/>
</dbReference>
<dbReference type="InterPro" id="IPR050960">
    <property type="entry name" value="AB_hydrolase_4_sf"/>
</dbReference>
<dbReference type="GO" id="GO:0051793">
    <property type="term" value="P:medium-chain fatty acid catabolic process"/>
    <property type="evidence" value="ECO:0007669"/>
    <property type="project" value="TreeGrafter"/>
</dbReference>
<evidence type="ECO:0000313" key="3">
    <source>
        <dbReference type="EMBL" id="KAG8035919.1"/>
    </source>
</evidence>
<dbReference type="Proteomes" id="UP000729913">
    <property type="component" value="Unassembled WGS sequence"/>
</dbReference>
<dbReference type="GO" id="GO:0008126">
    <property type="term" value="F:acetylesterase activity"/>
    <property type="evidence" value="ECO:0007669"/>
    <property type="project" value="TreeGrafter"/>
</dbReference>
<keyword evidence="1" id="KW-0812">Transmembrane</keyword>
<proteinExistence type="predicted"/>
<dbReference type="GO" id="GO:0047372">
    <property type="term" value="F:monoacylglycerol lipase activity"/>
    <property type="evidence" value="ECO:0007669"/>
    <property type="project" value="TreeGrafter"/>
</dbReference>
<feature type="domain" description="Serine aminopeptidase S33" evidence="2">
    <location>
        <begin position="142"/>
        <end position="340"/>
    </location>
</feature>
<dbReference type="EMBL" id="JAAOIC020000052">
    <property type="protein sequence ID" value="KAG8035919.1"/>
    <property type="molecule type" value="Genomic_DNA"/>
</dbReference>
<dbReference type="PANTHER" id="PTHR10794:SF63">
    <property type="entry name" value="ALPHA_BETA HYDROLASE 1, ISOFORM A"/>
    <property type="match status" value="1"/>
</dbReference>
<dbReference type="InterPro" id="IPR022742">
    <property type="entry name" value="Hydrolase_4"/>
</dbReference>
<dbReference type="PANTHER" id="PTHR10794">
    <property type="entry name" value="ABHYDROLASE DOMAIN-CONTAINING PROTEIN"/>
    <property type="match status" value="1"/>
</dbReference>
<gene>
    <name evidence="3" type="ORF">G9C98_003045</name>
</gene>
<accession>A0A8J5RAX7</accession>
<sequence>MIELKALLDLPLIYSFIILISGYYIYYLIRIAKTPILFCGDDKFRKLIVNNMEIVKEKFLPTPWCLESRAQTIAASIIRGRMIPEINYRREILKLQDGGEVALDWVEDSCNKLAPIVIILPGLTGTSQAEYIRCLVIGGRKIGIKCVIFNNRGLSGVSLKTPRAYCAANCEDFTEVLTHVRKLNPNVQIGACGISMGGLILGNYLAKEREKAIDKLQATFVLSVPWNIIEGTKSIESGFNRFLNRLLTKALTQTFRSMHDKVHEFFKEDLEKVFKSKTVREFDSAFTAKHFGYENVDEYYKCATLHDKLQFIRVPLFCLNAADDPFQPFEGKKKIFQSISEFLINIA</sequence>
<dbReference type="AlphaFoldDB" id="A0A8J5RAX7"/>
<name>A0A8J5RAX7_9HYME</name>
<evidence type="ECO:0000256" key="1">
    <source>
        <dbReference type="SAM" id="Phobius"/>
    </source>
</evidence>
<organism evidence="3 4">
    <name type="scientific">Cotesia typhae</name>
    <dbReference type="NCBI Taxonomy" id="2053667"/>
    <lineage>
        <taxon>Eukaryota</taxon>
        <taxon>Metazoa</taxon>
        <taxon>Ecdysozoa</taxon>
        <taxon>Arthropoda</taxon>
        <taxon>Hexapoda</taxon>
        <taxon>Insecta</taxon>
        <taxon>Pterygota</taxon>
        <taxon>Neoptera</taxon>
        <taxon>Endopterygota</taxon>
        <taxon>Hymenoptera</taxon>
        <taxon>Apocrita</taxon>
        <taxon>Ichneumonoidea</taxon>
        <taxon>Braconidae</taxon>
        <taxon>Microgastrinae</taxon>
        <taxon>Cotesia</taxon>
    </lineage>
</organism>
<evidence type="ECO:0000313" key="4">
    <source>
        <dbReference type="Proteomes" id="UP000729913"/>
    </source>
</evidence>
<protein>
    <recommendedName>
        <fullName evidence="2">Serine aminopeptidase S33 domain-containing protein</fullName>
    </recommendedName>
</protein>
<reference evidence="3" key="1">
    <citation type="submission" date="2020-03" db="EMBL/GenBank/DDBJ databases">
        <authorList>
            <person name="Chebbi M.A."/>
            <person name="Drezen J.M."/>
        </authorList>
    </citation>
    <scope>NUCLEOTIDE SEQUENCE</scope>
    <source>
        <tissue evidence="3">Whole body</tissue>
    </source>
</reference>